<organism evidence="3 4">
    <name type="scientific">Bradyrhizobium stylosanthis</name>
    <dbReference type="NCBI Taxonomy" id="1803665"/>
    <lineage>
        <taxon>Bacteria</taxon>
        <taxon>Pseudomonadati</taxon>
        <taxon>Pseudomonadota</taxon>
        <taxon>Alphaproteobacteria</taxon>
        <taxon>Hyphomicrobiales</taxon>
        <taxon>Nitrobacteraceae</taxon>
        <taxon>Bradyrhizobium</taxon>
    </lineage>
</organism>
<dbReference type="AlphaFoldDB" id="A0A560DRI8"/>
<feature type="domain" description="EamA" evidence="2">
    <location>
        <begin position="38"/>
        <end position="170"/>
    </location>
</feature>
<name>A0A560DRI8_9BRAD</name>
<comment type="caution">
    <text evidence="3">The sequence shown here is derived from an EMBL/GenBank/DDBJ whole genome shotgun (WGS) entry which is preliminary data.</text>
</comment>
<evidence type="ECO:0000256" key="1">
    <source>
        <dbReference type="SAM" id="Phobius"/>
    </source>
</evidence>
<dbReference type="PANTHER" id="PTHR22911:SF103">
    <property type="entry name" value="BLR2811 PROTEIN"/>
    <property type="match status" value="1"/>
</dbReference>
<protein>
    <submittedName>
        <fullName evidence="3">Drug/metabolite transporter (DMT)-like permease</fullName>
    </submittedName>
</protein>
<keyword evidence="1" id="KW-0812">Transmembrane</keyword>
<dbReference type="OrthoDB" id="9815809at2"/>
<dbReference type="GO" id="GO:0016020">
    <property type="term" value="C:membrane"/>
    <property type="evidence" value="ECO:0007669"/>
    <property type="project" value="InterPro"/>
</dbReference>
<reference evidence="3 4" key="1">
    <citation type="submission" date="2019-06" db="EMBL/GenBank/DDBJ databases">
        <title>Genomic Encyclopedia of Type Strains, Phase IV (KMG-V): Genome sequencing to study the core and pangenomes of soil and plant-associated prokaryotes.</title>
        <authorList>
            <person name="Whitman W."/>
        </authorList>
    </citation>
    <scope>NUCLEOTIDE SEQUENCE [LARGE SCALE GENOMIC DNA]</scope>
    <source>
        <strain evidence="3 4">BR 510</strain>
    </source>
</reference>
<proteinExistence type="predicted"/>
<keyword evidence="1" id="KW-0472">Membrane</keyword>
<gene>
    <name evidence="3" type="ORF">FBZ96_104702</name>
</gene>
<feature type="transmembrane region" description="Helical" evidence="1">
    <location>
        <begin position="69"/>
        <end position="86"/>
    </location>
</feature>
<feature type="transmembrane region" description="Helical" evidence="1">
    <location>
        <begin position="266"/>
        <end position="286"/>
    </location>
</feature>
<dbReference type="EMBL" id="VITK01000004">
    <property type="protein sequence ID" value="TWA99726.1"/>
    <property type="molecule type" value="Genomic_DNA"/>
</dbReference>
<feature type="transmembrane region" description="Helical" evidence="1">
    <location>
        <begin position="210"/>
        <end position="231"/>
    </location>
</feature>
<feature type="domain" description="EamA" evidence="2">
    <location>
        <begin position="181"/>
        <end position="304"/>
    </location>
</feature>
<feature type="transmembrane region" description="Helical" evidence="1">
    <location>
        <begin position="179"/>
        <end position="198"/>
    </location>
</feature>
<dbReference type="InterPro" id="IPR037185">
    <property type="entry name" value="EmrE-like"/>
</dbReference>
<feature type="transmembrane region" description="Helical" evidence="1">
    <location>
        <begin position="156"/>
        <end position="173"/>
    </location>
</feature>
<dbReference type="Proteomes" id="UP000319949">
    <property type="component" value="Unassembled WGS sequence"/>
</dbReference>
<feature type="transmembrane region" description="Helical" evidence="1">
    <location>
        <begin position="237"/>
        <end position="259"/>
    </location>
</feature>
<sequence length="329" mass="35677">MTPPPAVAARLDSIPMPAVPEKKQEARRAPARVDHPFKGIALVLLSTIFLGCSDVTSKYLSSSLPSIEITWIRMATFALMFTPVMLPGSPLHAMRTERLGLQLMRGTALLGSSLFFITGLSFLPIAEASATGFVSPLFVTALSIIFLSEKVGMRRWIATAIGLIGVIIIIRPGSSAFHVAAFFPIVSAFCWAAALIMTRMMSGREAVVTTMAYSALTGFAIMSLMVPFVWVTPSWSAIGFGILIGVASTVGQWIVVLAYRYGDASVLAPFSYTQLLWVSILGFFIFGELPDIWTITGAAFIVASGLYIAHRERVRRAQLLVLEERSPNP</sequence>
<feature type="transmembrane region" description="Helical" evidence="1">
    <location>
        <begin position="132"/>
        <end position="149"/>
    </location>
</feature>
<dbReference type="Pfam" id="PF00892">
    <property type="entry name" value="EamA"/>
    <property type="match status" value="2"/>
</dbReference>
<feature type="transmembrane region" description="Helical" evidence="1">
    <location>
        <begin position="107"/>
        <end position="126"/>
    </location>
</feature>
<keyword evidence="1" id="KW-1133">Transmembrane helix</keyword>
<evidence type="ECO:0000313" key="4">
    <source>
        <dbReference type="Proteomes" id="UP000319949"/>
    </source>
</evidence>
<accession>A0A560DRI8</accession>
<dbReference type="STRING" id="1803665.GCA_001641335_05895"/>
<evidence type="ECO:0000313" key="3">
    <source>
        <dbReference type="EMBL" id="TWA99726.1"/>
    </source>
</evidence>
<keyword evidence="4" id="KW-1185">Reference proteome</keyword>
<dbReference type="InterPro" id="IPR000620">
    <property type="entry name" value="EamA_dom"/>
</dbReference>
<feature type="transmembrane region" description="Helical" evidence="1">
    <location>
        <begin position="292"/>
        <end position="309"/>
    </location>
</feature>
<dbReference type="PANTHER" id="PTHR22911">
    <property type="entry name" value="ACYL-MALONYL CONDENSING ENZYME-RELATED"/>
    <property type="match status" value="1"/>
</dbReference>
<dbReference type="SUPFAM" id="SSF103481">
    <property type="entry name" value="Multidrug resistance efflux transporter EmrE"/>
    <property type="match status" value="2"/>
</dbReference>
<evidence type="ECO:0000259" key="2">
    <source>
        <dbReference type="Pfam" id="PF00892"/>
    </source>
</evidence>